<organism evidence="1 2">
    <name type="scientific">Armillaria ostoyae</name>
    <name type="common">Armillaria root rot fungus</name>
    <dbReference type="NCBI Taxonomy" id="47428"/>
    <lineage>
        <taxon>Eukaryota</taxon>
        <taxon>Fungi</taxon>
        <taxon>Dikarya</taxon>
        <taxon>Basidiomycota</taxon>
        <taxon>Agaricomycotina</taxon>
        <taxon>Agaricomycetes</taxon>
        <taxon>Agaricomycetidae</taxon>
        <taxon>Agaricales</taxon>
        <taxon>Marasmiineae</taxon>
        <taxon>Physalacriaceae</taxon>
        <taxon>Armillaria</taxon>
    </lineage>
</organism>
<sequence length="151" mass="16817">MGLRYNLVDEARSEPRGIPVQHGKMTWQTLDRFQPPGTVMPRTCTKREQNEGVLMNDFLWNKTGISLIEVSSDQRVSNNGSKAEDARKTQHLSPWLAVLILVADIHTHPLSRDVGHAGGDPQSSRADMANAWARGVPGIVVLSQRSRLNRI</sequence>
<dbReference type="AlphaFoldDB" id="A0A284QSW9"/>
<reference evidence="2" key="1">
    <citation type="journal article" date="2017" name="Nat. Ecol. Evol.">
        <title>Genome expansion and lineage-specific genetic innovations in the forest pathogenic fungi Armillaria.</title>
        <authorList>
            <person name="Sipos G."/>
            <person name="Prasanna A.N."/>
            <person name="Walter M.C."/>
            <person name="O'Connor E."/>
            <person name="Balint B."/>
            <person name="Krizsan K."/>
            <person name="Kiss B."/>
            <person name="Hess J."/>
            <person name="Varga T."/>
            <person name="Slot J."/>
            <person name="Riley R."/>
            <person name="Boka B."/>
            <person name="Rigling D."/>
            <person name="Barry K."/>
            <person name="Lee J."/>
            <person name="Mihaltcheva S."/>
            <person name="LaButti K."/>
            <person name="Lipzen A."/>
            <person name="Waldron R."/>
            <person name="Moloney N.M."/>
            <person name="Sperisen C."/>
            <person name="Kredics L."/>
            <person name="Vagvoelgyi C."/>
            <person name="Patrignani A."/>
            <person name="Fitzpatrick D."/>
            <person name="Nagy I."/>
            <person name="Doyle S."/>
            <person name="Anderson J.B."/>
            <person name="Grigoriev I.V."/>
            <person name="Gueldener U."/>
            <person name="Muensterkoetter M."/>
            <person name="Nagy L.G."/>
        </authorList>
    </citation>
    <scope>NUCLEOTIDE SEQUENCE [LARGE SCALE GENOMIC DNA]</scope>
    <source>
        <strain evidence="2">C18/9</strain>
    </source>
</reference>
<gene>
    <name evidence="1" type="ORF">ARMOST_02892</name>
</gene>
<keyword evidence="2" id="KW-1185">Reference proteome</keyword>
<name>A0A284QSW9_ARMOS</name>
<dbReference type="EMBL" id="FUEG01000002">
    <property type="protein sequence ID" value="SJK99584.1"/>
    <property type="molecule type" value="Genomic_DNA"/>
</dbReference>
<evidence type="ECO:0000313" key="2">
    <source>
        <dbReference type="Proteomes" id="UP000219338"/>
    </source>
</evidence>
<evidence type="ECO:0000313" key="1">
    <source>
        <dbReference type="EMBL" id="SJK99584.1"/>
    </source>
</evidence>
<proteinExistence type="predicted"/>
<protein>
    <submittedName>
        <fullName evidence="1">Uncharacterized protein</fullName>
    </submittedName>
</protein>
<dbReference type="OrthoDB" id="73875at2759"/>
<dbReference type="Proteomes" id="UP000219338">
    <property type="component" value="Unassembled WGS sequence"/>
</dbReference>
<accession>A0A284QSW9</accession>